<sequence>MTADRNDAREGAPKRRPEPEVRWTYVPRLAPGDYPAYCRSAKIYQDRVFKRWVCAAQFDLLDENLKKIARLTWFLNLGSGDKPQVTRRRNYWAAWVKANGGPPQRRDRMSPRIFARRYATVVVDDTTRDSRQELATKELAYSVIRDVARWDTGGREQRGAVSLSTRGSANSEFNRDLR</sequence>
<dbReference type="EMBL" id="OKRB01000024">
    <property type="protein sequence ID" value="SPE18004.1"/>
    <property type="molecule type" value="Genomic_DNA"/>
</dbReference>
<organism evidence="2 3">
    <name type="scientific">Candidatus Sulfuritelmatomonas gaucii</name>
    <dbReference type="NCBI Taxonomy" id="2043161"/>
    <lineage>
        <taxon>Bacteria</taxon>
        <taxon>Pseudomonadati</taxon>
        <taxon>Acidobacteriota</taxon>
        <taxon>Terriglobia</taxon>
        <taxon>Terriglobales</taxon>
        <taxon>Acidobacteriaceae</taxon>
        <taxon>Candidatus Sulfuritelmatomonas</taxon>
    </lineage>
</organism>
<feature type="compositionally biased region" description="Polar residues" evidence="1">
    <location>
        <begin position="162"/>
        <end position="172"/>
    </location>
</feature>
<evidence type="ECO:0000256" key="1">
    <source>
        <dbReference type="SAM" id="MobiDB-lite"/>
    </source>
</evidence>
<dbReference type="OrthoDB" id="123032at2"/>
<gene>
    <name evidence="2" type="ORF">SBA5_120080</name>
</gene>
<reference evidence="3" key="1">
    <citation type="submission" date="2018-02" db="EMBL/GenBank/DDBJ databases">
        <authorList>
            <person name="Hausmann B."/>
        </authorList>
    </citation>
    <scope>NUCLEOTIDE SEQUENCE [LARGE SCALE GENOMIC DNA]</scope>
    <source>
        <strain evidence="3">Peat soil MAG SbA5</strain>
    </source>
</reference>
<evidence type="ECO:0000313" key="2">
    <source>
        <dbReference type="EMBL" id="SPE18004.1"/>
    </source>
</evidence>
<accession>A0A2N9L4L7</accession>
<protein>
    <submittedName>
        <fullName evidence="2">Uncharacterized protein</fullName>
    </submittedName>
</protein>
<feature type="region of interest" description="Disordered" evidence="1">
    <location>
        <begin position="158"/>
        <end position="178"/>
    </location>
</feature>
<dbReference type="Proteomes" id="UP000239735">
    <property type="component" value="Unassembled WGS sequence"/>
</dbReference>
<proteinExistence type="predicted"/>
<dbReference type="AlphaFoldDB" id="A0A2N9L4L7"/>
<name>A0A2N9L4L7_9BACT</name>
<evidence type="ECO:0000313" key="3">
    <source>
        <dbReference type="Proteomes" id="UP000239735"/>
    </source>
</evidence>